<keyword evidence="2" id="KW-1185">Reference proteome</keyword>
<sequence length="147" mass="16358">MDTMAHVDADPHQLERFVAAQAPMIEAVRAELRAARKTSHWMWFVFPQLTALGRSQMARHYGLASVEEARAYLAHPVLGPRLRECCTLMLQAPGHDAHAILGSPDDLKFRSCVTLFGLAEPAEPLFAQCLRKFYGGQADPRTLELCA</sequence>
<reference evidence="1 2" key="1">
    <citation type="submission" date="2019-07" db="EMBL/GenBank/DDBJ databases">
        <title>Caenimonas sedimenti sp. nov., isolated from activated sludge.</title>
        <authorList>
            <person name="Xu J."/>
        </authorList>
    </citation>
    <scope>NUCLEOTIDE SEQUENCE [LARGE SCALE GENOMIC DNA]</scope>
    <source>
        <strain evidence="1 2">HX-9-20</strain>
    </source>
</reference>
<dbReference type="Gene3D" id="1.25.40.380">
    <property type="entry name" value="Protein of unknown function DUF1810"/>
    <property type="match status" value="1"/>
</dbReference>
<name>A0A562ZQG1_9BURK</name>
<dbReference type="InterPro" id="IPR014937">
    <property type="entry name" value="DUF1810"/>
</dbReference>
<dbReference type="Pfam" id="PF08837">
    <property type="entry name" value="DUF1810"/>
    <property type="match status" value="1"/>
</dbReference>
<protein>
    <submittedName>
        <fullName evidence="1">DUF1810 domain-containing protein</fullName>
    </submittedName>
</protein>
<evidence type="ECO:0000313" key="1">
    <source>
        <dbReference type="EMBL" id="TWO70591.1"/>
    </source>
</evidence>
<dbReference type="Proteomes" id="UP000318199">
    <property type="component" value="Unassembled WGS sequence"/>
</dbReference>
<organism evidence="1 2">
    <name type="scientific">Caenimonas sedimenti</name>
    <dbReference type="NCBI Taxonomy" id="2596921"/>
    <lineage>
        <taxon>Bacteria</taxon>
        <taxon>Pseudomonadati</taxon>
        <taxon>Pseudomonadota</taxon>
        <taxon>Betaproteobacteria</taxon>
        <taxon>Burkholderiales</taxon>
        <taxon>Comamonadaceae</taxon>
        <taxon>Caenimonas</taxon>
    </lineage>
</organism>
<dbReference type="InterPro" id="IPR036287">
    <property type="entry name" value="Rv1873-like_sf"/>
</dbReference>
<evidence type="ECO:0000313" key="2">
    <source>
        <dbReference type="Proteomes" id="UP000318199"/>
    </source>
</evidence>
<dbReference type="AlphaFoldDB" id="A0A562ZQG1"/>
<gene>
    <name evidence="1" type="ORF">FN976_13590</name>
</gene>
<accession>A0A562ZQG1</accession>
<dbReference type="EMBL" id="VOBQ01000011">
    <property type="protein sequence ID" value="TWO70591.1"/>
    <property type="molecule type" value="Genomic_DNA"/>
</dbReference>
<dbReference type="SUPFAM" id="SSF140736">
    <property type="entry name" value="Rv1873-like"/>
    <property type="match status" value="1"/>
</dbReference>
<dbReference type="OrthoDB" id="9801870at2"/>
<proteinExistence type="predicted"/>
<dbReference type="PIRSF" id="PIRSF008546">
    <property type="entry name" value="UCP008546"/>
    <property type="match status" value="1"/>
</dbReference>
<comment type="caution">
    <text evidence="1">The sequence shown here is derived from an EMBL/GenBank/DDBJ whole genome shotgun (WGS) entry which is preliminary data.</text>
</comment>